<keyword evidence="3" id="KW-1185">Reference proteome</keyword>
<dbReference type="PANTHER" id="PTHR21310:SF40">
    <property type="entry name" value="AMINOGLYCOSIDE PHOSPHOTRANSFERASE DOMAIN-CONTAINING PROTEIN-RELATED"/>
    <property type="match status" value="1"/>
</dbReference>
<evidence type="ECO:0000259" key="1">
    <source>
        <dbReference type="Pfam" id="PF01636"/>
    </source>
</evidence>
<dbReference type="Gene3D" id="3.90.1200.10">
    <property type="match status" value="1"/>
</dbReference>
<name>A0A2T0UHH4_9ACTN</name>
<evidence type="ECO:0000313" key="3">
    <source>
        <dbReference type="Proteomes" id="UP000238176"/>
    </source>
</evidence>
<dbReference type="AlphaFoldDB" id="A0A2T0UHH4"/>
<keyword evidence="2" id="KW-0808">Transferase</keyword>
<dbReference type="InterPro" id="IPR011009">
    <property type="entry name" value="Kinase-like_dom_sf"/>
</dbReference>
<feature type="domain" description="Aminoglycoside phosphotransferase" evidence="1">
    <location>
        <begin position="4"/>
        <end position="101"/>
    </location>
</feature>
<sequence length="213" mass="23229">MHLLSSGRASKVYALSDNLVLRRCSWNPEPEARLMAHLRDQGYPVPEVFRIDGTDMTMERLHGPTLAEGMTSGRVAPPAAAAIMLDLFERLHQIPAPDWLPGESRGLDLNGRTILHLDLHPENIIETPAGPVVIDWTNAAAGDPAVDRAVSWAILAELDPEALPLDPAPLRDALARDLPATALETALRFRETDTNITADEHARARALAARLTP</sequence>
<accession>A0A2T0UHH4</accession>
<dbReference type="PANTHER" id="PTHR21310">
    <property type="entry name" value="AMINOGLYCOSIDE PHOSPHOTRANSFERASE-RELATED-RELATED"/>
    <property type="match status" value="1"/>
</dbReference>
<dbReference type="InterPro" id="IPR002575">
    <property type="entry name" value="Aminoglycoside_PTrfase"/>
</dbReference>
<feature type="domain" description="Aminoglycoside phosphotransferase" evidence="1">
    <location>
        <begin position="112"/>
        <end position="160"/>
    </location>
</feature>
<gene>
    <name evidence="2" type="ORF">B0I28_107233</name>
</gene>
<dbReference type="InterPro" id="IPR051678">
    <property type="entry name" value="AGP_Transferase"/>
</dbReference>
<dbReference type="RefSeq" id="WP_106365376.1">
    <property type="nucleotide sequence ID" value="NZ_PVTJ01000007.1"/>
</dbReference>
<dbReference type="EMBL" id="PVTJ01000007">
    <property type="protein sequence ID" value="PRY57385.1"/>
    <property type="molecule type" value="Genomic_DNA"/>
</dbReference>
<dbReference type="GO" id="GO:0016740">
    <property type="term" value="F:transferase activity"/>
    <property type="evidence" value="ECO:0007669"/>
    <property type="project" value="UniProtKB-KW"/>
</dbReference>
<organism evidence="2 3">
    <name type="scientific">Glycomyces artemisiae</name>
    <dbReference type="NCBI Taxonomy" id="1076443"/>
    <lineage>
        <taxon>Bacteria</taxon>
        <taxon>Bacillati</taxon>
        <taxon>Actinomycetota</taxon>
        <taxon>Actinomycetes</taxon>
        <taxon>Glycomycetales</taxon>
        <taxon>Glycomycetaceae</taxon>
        <taxon>Glycomyces</taxon>
    </lineage>
</organism>
<evidence type="ECO:0000313" key="2">
    <source>
        <dbReference type="EMBL" id="PRY57385.1"/>
    </source>
</evidence>
<dbReference type="Proteomes" id="UP000238176">
    <property type="component" value="Unassembled WGS sequence"/>
</dbReference>
<comment type="caution">
    <text evidence="2">The sequence shown here is derived from an EMBL/GenBank/DDBJ whole genome shotgun (WGS) entry which is preliminary data.</text>
</comment>
<dbReference type="SUPFAM" id="SSF56112">
    <property type="entry name" value="Protein kinase-like (PK-like)"/>
    <property type="match status" value="1"/>
</dbReference>
<proteinExistence type="predicted"/>
<dbReference type="Pfam" id="PF01636">
    <property type="entry name" value="APH"/>
    <property type="match status" value="2"/>
</dbReference>
<protein>
    <submittedName>
        <fullName evidence="2">Phosphotransferase family enzyme</fullName>
    </submittedName>
</protein>
<dbReference type="OrthoDB" id="9797603at2"/>
<reference evidence="2 3" key="1">
    <citation type="submission" date="2018-03" db="EMBL/GenBank/DDBJ databases">
        <title>Genomic Encyclopedia of Type Strains, Phase III (KMG-III): the genomes of soil and plant-associated and newly described type strains.</title>
        <authorList>
            <person name="Whitman W."/>
        </authorList>
    </citation>
    <scope>NUCLEOTIDE SEQUENCE [LARGE SCALE GENOMIC DNA]</scope>
    <source>
        <strain evidence="2 3">CGMCC 4.7067</strain>
    </source>
</reference>